<keyword evidence="5" id="KW-0349">Heme</keyword>
<keyword evidence="9" id="KW-1185">Reference proteome</keyword>
<dbReference type="KEGG" id="vos:KNV97_02765"/>
<evidence type="ECO:0000256" key="1">
    <source>
        <dbReference type="ARBA" id="ARBA00022448"/>
    </source>
</evidence>
<dbReference type="Pfam" id="PF00034">
    <property type="entry name" value="Cytochrom_C"/>
    <property type="match status" value="1"/>
</dbReference>
<accession>A0A975U8A8</accession>
<evidence type="ECO:0000256" key="6">
    <source>
        <dbReference type="SAM" id="SignalP"/>
    </source>
</evidence>
<keyword evidence="2 5" id="KW-0479">Metal-binding</keyword>
<dbReference type="PANTHER" id="PTHR33751:SF9">
    <property type="entry name" value="CYTOCHROME C4"/>
    <property type="match status" value="1"/>
</dbReference>
<protein>
    <submittedName>
        <fullName evidence="8">Cytochrome c</fullName>
    </submittedName>
</protein>
<evidence type="ECO:0000256" key="2">
    <source>
        <dbReference type="ARBA" id="ARBA00022723"/>
    </source>
</evidence>
<keyword evidence="3" id="KW-0249">Electron transport</keyword>
<feature type="signal peptide" evidence="6">
    <location>
        <begin position="1"/>
        <end position="18"/>
    </location>
</feature>
<feature type="chain" id="PRO_5037032646" evidence="6">
    <location>
        <begin position="19"/>
        <end position="103"/>
    </location>
</feature>
<evidence type="ECO:0000256" key="4">
    <source>
        <dbReference type="ARBA" id="ARBA00023004"/>
    </source>
</evidence>
<dbReference type="GO" id="GO:0020037">
    <property type="term" value="F:heme binding"/>
    <property type="evidence" value="ECO:0007669"/>
    <property type="project" value="InterPro"/>
</dbReference>
<proteinExistence type="predicted"/>
<evidence type="ECO:0000259" key="7">
    <source>
        <dbReference type="PROSITE" id="PS51007"/>
    </source>
</evidence>
<reference evidence="8" key="1">
    <citation type="submission" date="2021-06" db="EMBL/GenBank/DDBJ databases">
        <title>Vibrio nov. sp., novel gut bacterium isolated from Yellow Sea oyster.</title>
        <authorList>
            <person name="Muhammad N."/>
            <person name="Nguyen T.H."/>
            <person name="Lee Y.-J."/>
            <person name="Ko J."/>
            <person name="Kim S.-G."/>
        </authorList>
    </citation>
    <scope>NUCLEOTIDE SEQUENCE</scope>
    <source>
        <strain evidence="8">OG9-811</strain>
    </source>
</reference>
<keyword evidence="6" id="KW-0732">Signal</keyword>
<dbReference type="InterPro" id="IPR009056">
    <property type="entry name" value="Cyt_c-like_dom"/>
</dbReference>
<dbReference type="RefSeq" id="WP_218562072.1">
    <property type="nucleotide sequence ID" value="NZ_CP076642.1"/>
</dbReference>
<sequence length="103" mass="11560">MRLSLFISMLLIVMNAWAYDGDPDLGKQKIPSCPFCHGGDGIAENPRYPNLKGQDKGYLLSAMQAYKKGQRKGPMAEMMQTQLQRLNNEDLNDIAAYYASRGE</sequence>
<dbReference type="GO" id="GO:0046872">
    <property type="term" value="F:metal ion binding"/>
    <property type="evidence" value="ECO:0007669"/>
    <property type="project" value="UniProtKB-KW"/>
</dbReference>
<gene>
    <name evidence="8" type="ORF">KNV97_02765</name>
</gene>
<keyword evidence="4 5" id="KW-0408">Iron</keyword>
<dbReference type="PROSITE" id="PS51007">
    <property type="entry name" value="CYTC"/>
    <property type="match status" value="1"/>
</dbReference>
<dbReference type="GO" id="GO:0009055">
    <property type="term" value="F:electron transfer activity"/>
    <property type="evidence" value="ECO:0007669"/>
    <property type="project" value="InterPro"/>
</dbReference>
<feature type="domain" description="Cytochrome c" evidence="7">
    <location>
        <begin position="21"/>
        <end position="102"/>
    </location>
</feature>
<dbReference type="EMBL" id="CP076642">
    <property type="protein sequence ID" value="QXO16446.1"/>
    <property type="molecule type" value="Genomic_DNA"/>
</dbReference>
<evidence type="ECO:0000256" key="5">
    <source>
        <dbReference type="PROSITE-ProRule" id="PRU00433"/>
    </source>
</evidence>
<dbReference type="PANTHER" id="PTHR33751">
    <property type="entry name" value="CBB3-TYPE CYTOCHROME C OXIDASE SUBUNIT FIXP"/>
    <property type="match status" value="1"/>
</dbReference>
<evidence type="ECO:0000313" key="9">
    <source>
        <dbReference type="Proteomes" id="UP000694232"/>
    </source>
</evidence>
<dbReference type="AlphaFoldDB" id="A0A975U8A8"/>
<evidence type="ECO:0000256" key="3">
    <source>
        <dbReference type="ARBA" id="ARBA00022982"/>
    </source>
</evidence>
<dbReference type="InterPro" id="IPR050597">
    <property type="entry name" value="Cytochrome_c_Oxidase_Subunit"/>
</dbReference>
<name>A0A975U8A8_9VIBR</name>
<organism evidence="8 9">
    <name type="scientific">Vibrio ostreae</name>
    <dbReference type="NCBI Taxonomy" id="2841925"/>
    <lineage>
        <taxon>Bacteria</taxon>
        <taxon>Pseudomonadati</taxon>
        <taxon>Pseudomonadota</taxon>
        <taxon>Gammaproteobacteria</taxon>
        <taxon>Vibrionales</taxon>
        <taxon>Vibrionaceae</taxon>
        <taxon>Vibrio</taxon>
    </lineage>
</organism>
<evidence type="ECO:0000313" key="8">
    <source>
        <dbReference type="EMBL" id="QXO16446.1"/>
    </source>
</evidence>
<dbReference type="Proteomes" id="UP000694232">
    <property type="component" value="Chromosome 2"/>
</dbReference>
<keyword evidence="1" id="KW-0813">Transport</keyword>